<dbReference type="Gene3D" id="2.70.98.10">
    <property type="match status" value="1"/>
</dbReference>
<dbReference type="AlphaFoldDB" id="A0AAU8N1H3"/>
<evidence type="ECO:0000256" key="4">
    <source>
        <dbReference type="PIRNR" id="PIRNR016020"/>
    </source>
</evidence>
<dbReference type="GO" id="GO:0047938">
    <property type="term" value="F:glucose-6-phosphate 1-epimerase activity"/>
    <property type="evidence" value="ECO:0007669"/>
    <property type="project" value="UniProtKB-UniRule"/>
</dbReference>
<organism evidence="6">
    <name type="scientific">Lysobacter firmicutimachus</name>
    <dbReference type="NCBI Taxonomy" id="1792846"/>
    <lineage>
        <taxon>Bacteria</taxon>
        <taxon>Pseudomonadati</taxon>
        <taxon>Pseudomonadota</taxon>
        <taxon>Gammaproteobacteria</taxon>
        <taxon>Lysobacterales</taxon>
        <taxon>Lysobacteraceae</taxon>
        <taxon>Lysobacter</taxon>
    </lineage>
</organism>
<gene>
    <name evidence="6" type="ORF">ABU614_11230</name>
</gene>
<feature type="active site" evidence="5">
    <location>
        <position position="245"/>
    </location>
</feature>
<dbReference type="SUPFAM" id="SSF74650">
    <property type="entry name" value="Galactose mutarotase-like"/>
    <property type="match status" value="1"/>
</dbReference>
<dbReference type="CDD" id="cd09020">
    <property type="entry name" value="D-hex-6-P-epi_like"/>
    <property type="match status" value="1"/>
</dbReference>
<dbReference type="EC" id="5.1.3.15" evidence="4"/>
<dbReference type="EMBL" id="CP159925">
    <property type="protein sequence ID" value="XCO77324.1"/>
    <property type="molecule type" value="Genomic_DNA"/>
</dbReference>
<evidence type="ECO:0000256" key="3">
    <source>
        <dbReference type="ARBA" id="ARBA00023235"/>
    </source>
</evidence>
<evidence type="ECO:0000313" key="6">
    <source>
        <dbReference type="EMBL" id="XCO77324.1"/>
    </source>
</evidence>
<evidence type="ECO:0000256" key="2">
    <source>
        <dbReference type="ARBA" id="ARBA00005866"/>
    </source>
</evidence>
<dbReference type="GO" id="GO:0005975">
    <property type="term" value="P:carbohydrate metabolic process"/>
    <property type="evidence" value="ECO:0007669"/>
    <property type="project" value="InterPro"/>
</dbReference>
<dbReference type="PIRSF" id="PIRSF016020">
    <property type="entry name" value="PHexose_mutarotase"/>
    <property type="match status" value="1"/>
</dbReference>
<accession>A0AAU8N1H3</accession>
<keyword evidence="3 4" id="KW-0413">Isomerase</keyword>
<dbReference type="InterPro" id="IPR008183">
    <property type="entry name" value="Aldose_1/G6P_1-epimerase"/>
</dbReference>
<dbReference type="Pfam" id="PF01263">
    <property type="entry name" value="Aldose_epim"/>
    <property type="match status" value="1"/>
</dbReference>
<proteinExistence type="inferred from homology"/>
<dbReference type="InterPro" id="IPR011013">
    <property type="entry name" value="Gal_mutarotase_sf_dom"/>
</dbReference>
<name>A0AAU8N1H3_9GAMM</name>
<dbReference type="PANTHER" id="PTHR11122">
    <property type="entry name" value="APOSPORY-ASSOCIATED PROTEIN C-RELATED"/>
    <property type="match status" value="1"/>
</dbReference>
<comment type="similarity">
    <text evidence="2 4">Belongs to the glucose-6-phosphate 1-epimerase family.</text>
</comment>
<dbReference type="InterPro" id="IPR025532">
    <property type="entry name" value="G6P_1-epimerase"/>
</dbReference>
<dbReference type="InterPro" id="IPR014718">
    <property type="entry name" value="GH-type_carb-bd"/>
</dbReference>
<evidence type="ECO:0000256" key="5">
    <source>
        <dbReference type="PIRSR" id="PIRSR016020-1"/>
    </source>
</evidence>
<evidence type="ECO:0000256" key="1">
    <source>
        <dbReference type="ARBA" id="ARBA00001096"/>
    </source>
</evidence>
<protein>
    <recommendedName>
        <fullName evidence="4">Putative glucose-6-phosphate 1-epimerase</fullName>
        <ecNumber evidence="4">5.1.3.15</ecNumber>
    </recommendedName>
</protein>
<dbReference type="PANTHER" id="PTHR11122:SF13">
    <property type="entry name" value="GLUCOSE-6-PHOSPHATE 1-EPIMERASE"/>
    <property type="match status" value="1"/>
</dbReference>
<dbReference type="GO" id="GO:0005737">
    <property type="term" value="C:cytoplasm"/>
    <property type="evidence" value="ECO:0007669"/>
    <property type="project" value="TreeGrafter"/>
</dbReference>
<reference evidence="6" key="1">
    <citation type="submission" date="2024-06" db="EMBL/GenBank/DDBJ databases">
        <authorList>
            <person name="Li S."/>
        </authorList>
    </citation>
    <scope>NUCLEOTIDE SEQUENCE</scope>
    <source>
        <strain evidence="6">SR10</strain>
    </source>
</reference>
<sequence>MALPDAPLRLAGPADSEALATAFGAQLLSWRCRGRERLYLSPRADFSGTAIRGGVPVIFPQFAARGPGPRHGFARTRDWRVLPTDARIPRLAFALDDDDATRALWPHRFQAVLEAEAEPDRLHIGLSVRNRGDEAFEFTVALHTYLRVDDLAGARLHGLEDRPYLDSVAGGRACAAAGAPLRFDGELDRLYPQARAPLRLCDGAHVLRVEAHGFADAVVWNPGAALAAGLGDLGEGEQGRFVCVEAGCIAEPVRLAPGASWRGRQSLIVER</sequence>
<dbReference type="GO" id="GO:0030246">
    <property type="term" value="F:carbohydrate binding"/>
    <property type="evidence" value="ECO:0007669"/>
    <property type="project" value="UniProtKB-UniRule"/>
</dbReference>
<dbReference type="RefSeq" id="WP_363800651.1">
    <property type="nucleotide sequence ID" value="NZ_CP159925.1"/>
</dbReference>
<feature type="active site" evidence="5">
    <location>
        <position position="143"/>
    </location>
</feature>
<comment type="catalytic activity">
    <reaction evidence="1">
        <text>alpha-D-glucose 6-phosphate = beta-D-glucose 6-phosphate</text>
        <dbReference type="Rhea" id="RHEA:16249"/>
        <dbReference type="ChEBI" id="CHEBI:58225"/>
        <dbReference type="ChEBI" id="CHEBI:58247"/>
        <dbReference type="EC" id="5.1.3.15"/>
    </reaction>
</comment>